<evidence type="ECO:0000313" key="9">
    <source>
        <dbReference type="EMBL" id="AFE06273.1"/>
    </source>
</evidence>
<evidence type="ECO:0000256" key="2">
    <source>
        <dbReference type="ARBA" id="ARBA00022603"/>
    </source>
</evidence>
<dbReference type="PANTHER" id="PTHR33841:SF1">
    <property type="entry name" value="DNA METHYLTRANSFERASE A"/>
    <property type="match status" value="1"/>
</dbReference>
<dbReference type="InParanoid" id="H8MUB5"/>
<dbReference type="eggNOG" id="COG0827">
    <property type="taxonomic scope" value="Bacteria"/>
</dbReference>
<dbReference type="GO" id="GO:0003676">
    <property type="term" value="F:nucleic acid binding"/>
    <property type="evidence" value="ECO:0007669"/>
    <property type="project" value="InterPro"/>
</dbReference>
<keyword evidence="2 9" id="KW-0489">Methyltransferase</keyword>
<keyword evidence="10" id="KW-1185">Reference proteome</keyword>
<feature type="domain" description="DUF7008" evidence="8">
    <location>
        <begin position="874"/>
        <end position="1093"/>
    </location>
</feature>
<dbReference type="SUPFAM" id="SSF53335">
    <property type="entry name" value="S-adenosyl-L-methionine-dependent methyltransferases"/>
    <property type="match status" value="1"/>
</dbReference>
<evidence type="ECO:0000259" key="8">
    <source>
        <dbReference type="Pfam" id="PF22654"/>
    </source>
</evidence>
<dbReference type="EC" id="2.1.1.72" evidence="1"/>
<dbReference type="RefSeq" id="WP_014398032.1">
    <property type="nucleotide sequence ID" value="NC_017030.1"/>
</dbReference>
<dbReference type="InterPro" id="IPR002052">
    <property type="entry name" value="DNA_methylase_N6_adenine_CS"/>
</dbReference>
<protein>
    <recommendedName>
        <fullName evidence="1">site-specific DNA-methyltransferase (adenine-specific)</fullName>
        <ecNumber evidence="1">2.1.1.72</ecNumber>
    </recommendedName>
</protein>
<evidence type="ECO:0000256" key="1">
    <source>
        <dbReference type="ARBA" id="ARBA00011900"/>
    </source>
</evidence>
<dbReference type="Proteomes" id="UP000007587">
    <property type="component" value="Chromosome"/>
</dbReference>
<dbReference type="GO" id="GO:0032259">
    <property type="term" value="P:methylation"/>
    <property type="evidence" value="ECO:0007669"/>
    <property type="project" value="UniProtKB-KW"/>
</dbReference>
<dbReference type="Gene3D" id="3.40.50.150">
    <property type="entry name" value="Vaccinia Virus protein VP39"/>
    <property type="match status" value="1"/>
</dbReference>
<dbReference type="InterPro" id="IPR029063">
    <property type="entry name" value="SAM-dependent_MTases_sf"/>
</dbReference>
<sequence length="1332" mass="147525">MKANDRARLTTALRDHVAKIAADLRAKMRAPGAARVAAEQLHKDERVAEDFEVWTDLLSRRAAVLWVLKSVYVRVLEDRGLLAPGRLLDPEAQQLFEKLAPNLGETAFLRWIYKDLASTRGGMPELFSPQPAEVALPSDELSRALIGFWRHRDADTGAVWSFVEERFEGELMGDLYQELDPVVKDRFALCQTPDFVRAFILDRTLTPAIETFGADDVRLLDPACGSGHFLIDGLKRLVAATAEKHNDWSKENVVAHALDRVVGIDLNDYACALARTRLIMTAAELAGVTKLADAARFRPHVYWADGLEQVEKEEQKLSTQFDLFTKVEEKPRATLTRSDVRAALKKVFAKKFQAVVANPPYILERDEARKEYHRELIGKNRRYVSATGKYSLGAPFTERCFQLADKDGFVGIITSNNFTKRDFGKALIERVLANLDLTLVVDAAQAYIPFHSTPTVLLFGRHRKPVGDAVRAVLGKRGESGTPCDPAHGEVWTSIATNWPSVGFDNDYISVADVPRTMLNVHPWSLGGGGASELKQRIESAAESTLGRLSESIGITCFTLEDEAFIASEEVLVRHGIPADQRRPMVEGDLIRDWAVAPTDVAVFPYDDTLNVLASVDGSKLEAWLLPYKTRLSNNKMFGGRTKVEDGLKWYEYGRFTASKLRTPLSIVCACVATHNHFVLDRGGRNFKQSVLVIKLPSEATEGTHLALLGILNSSTACFWMKQVFYPKGSKTHDVDSAGTLPENNRFDFAATGMNAFPVPHGLAASSAGTIAATINALATERSDHLPHSVVRRPGVLVSSTALRAALREAEQREMSAFLRMVFWQEELDWEIYRLLGLTPQGSTNLLAECDVQPDSRPFAWAEGMLPSGLSPKVAEEYVRRRKLLESERFLGLLESPVSKRLWRGTQGVFGRYDRTYLDKTRTALSAWFAGRVEAVARDRSRHFSLEHLVAALQDDDDALAVCEVLTDRRDFNLSQLVAQVLQAESVPSHPLHTYKPAGLVKRQAWERTWLDQARVDAGEKTSPEVPPNYANTDFLKPEYWQLRGKLDVPKERFIAFTEVPGRSGVETLYGWAGWTAQQRVKAILAIDEELEDDSVPLADRIGLLDSAWRLLSDVAREDAPAATRLKAELQALVGIEGPSTTLIGDWKKRFPPPSTRAAGPRRTSTKEVEDDDSFDDLPAIIPDVSSPDDAALFIWAVLHASGGSATRTDLARAFALRARPNLLKRLAPAPLKRAVTHWGTTVGSRSVKAGLLASTLAALAERNGVVLGTNSEARVTVSTSPHTPSEEQIDPWFRFEADLAVKVLRAQPVDDFSSIDKSLSAADRKLLETAA</sequence>
<reference evidence="10" key="2">
    <citation type="submission" date="2012-03" db="EMBL/GenBank/DDBJ databases">
        <title>Genome sequence of the fruiting myxobacterium Corallococcus coralloides DSM 2259.</title>
        <authorList>
            <person name="Huntley S."/>
            <person name="Zhang Y."/>
            <person name="Treuner-Lange A."/>
            <person name="Sensen C.W."/>
            <person name="Sogaard-Andersen L."/>
        </authorList>
    </citation>
    <scope>NUCLEOTIDE SEQUENCE [LARGE SCALE GENOMIC DNA]</scope>
    <source>
        <strain evidence="10">ATCC 25202 / DSM 2259 / NBRC 100086 / M2</strain>
    </source>
</reference>
<dbReference type="PROSITE" id="PS00092">
    <property type="entry name" value="N6_MTASE"/>
    <property type="match status" value="1"/>
</dbReference>
<gene>
    <name evidence="9" type="ordered locus">COCOR_05239</name>
</gene>
<dbReference type="STRING" id="1144275.COCOR_05239"/>
<comment type="catalytic activity">
    <reaction evidence="5">
        <text>a 2'-deoxyadenosine in DNA + S-adenosyl-L-methionine = an N(6)-methyl-2'-deoxyadenosine in DNA + S-adenosyl-L-homocysteine + H(+)</text>
        <dbReference type="Rhea" id="RHEA:15197"/>
        <dbReference type="Rhea" id="RHEA-COMP:12418"/>
        <dbReference type="Rhea" id="RHEA-COMP:12419"/>
        <dbReference type="ChEBI" id="CHEBI:15378"/>
        <dbReference type="ChEBI" id="CHEBI:57856"/>
        <dbReference type="ChEBI" id="CHEBI:59789"/>
        <dbReference type="ChEBI" id="CHEBI:90615"/>
        <dbReference type="ChEBI" id="CHEBI:90616"/>
        <dbReference type="EC" id="2.1.1.72"/>
    </reaction>
</comment>
<organism evidence="9 10">
    <name type="scientific">Corallococcus coralloides (strain ATCC 25202 / DSM 2259 / NBRC 100086 / M2)</name>
    <name type="common">Myxococcus coralloides</name>
    <dbReference type="NCBI Taxonomy" id="1144275"/>
    <lineage>
        <taxon>Bacteria</taxon>
        <taxon>Pseudomonadati</taxon>
        <taxon>Myxococcota</taxon>
        <taxon>Myxococcia</taxon>
        <taxon>Myxococcales</taxon>
        <taxon>Cystobacterineae</taxon>
        <taxon>Myxococcaceae</taxon>
        <taxon>Corallococcus</taxon>
    </lineage>
</organism>
<dbReference type="GO" id="GO:0006304">
    <property type="term" value="P:DNA modification"/>
    <property type="evidence" value="ECO:0007669"/>
    <property type="project" value="InterPro"/>
</dbReference>
<name>H8MUB5_CORCM</name>
<accession>H8MUB5</accession>
<keyword evidence="3" id="KW-0808">Transferase</keyword>
<dbReference type="PANTHER" id="PTHR33841">
    <property type="entry name" value="DNA METHYLTRANSFERASE YEEA-RELATED"/>
    <property type="match status" value="1"/>
</dbReference>
<feature type="region of interest" description="Disordered" evidence="6">
    <location>
        <begin position="1150"/>
        <end position="1173"/>
    </location>
</feature>
<keyword evidence="4" id="KW-0949">S-adenosyl-L-methionine</keyword>
<reference evidence="9 10" key="1">
    <citation type="journal article" date="2012" name="J. Bacteriol.">
        <title>Complete Genome Sequence of the Fruiting Myxobacterium Corallococcus coralloides DSM 2259.</title>
        <authorList>
            <person name="Huntley S."/>
            <person name="Zhang Y."/>
            <person name="Treuner-Lange A."/>
            <person name="Kneip S."/>
            <person name="Sensen C.W."/>
            <person name="Sogaard-Andersen L."/>
        </authorList>
    </citation>
    <scope>NUCLEOTIDE SEQUENCE [LARGE SCALE GENOMIC DNA]</scope>
    <source>
        <strain evidence="10">ATCC 25202 / DSM 2259 / NBRC 100086 / M2</strain>
    </source>
</reference>
<evidence type="ECO:0000256" key="3">
    <source>
        <dbReference type="ARBA" id="ARBA00022679"/>
    </source>
</evidence>
<evidence type="ECO:0000256" key="6">
    <source>
        <dbReference type="SAM" id="MobiDB-lite"/>
    </source>
</evidence>
<evidence type="ECO:0000256" key="5">
    <source>
        <dbReference type="ARBA" id="ARBA00047942"/>
    </source>
</evidence>
<dbReference type="HOGENOM" id="CLU_269467_0_0_7"/>
<dbReference type="InterPro" id="IPR054277">
    <property type="entry name" value="DUF7008"/>
</dbReference>
<dbReference type="EMBL" id="CP003389">
    <property type="protein sequence ID" value="AFE06273.1"/>
    <property type="molecule type" value="Genomic_DNA"/>
</dbReference>
<dbReference type="Pfam" id="PF22654">
    <property type="entry name" value="DUF7008"/>
    <property type="match status" value="1"/>
</dbReference>
<dbReference type="NCBIfam" id="NF033451">
    <property type="entry name" value="BREX_2_MTaseX"/>
    <property type="match status" value="1"/>
</dbReference>
<dbReference type="InterPro" id="IPR050953">
    <property type="entry name" value="N4_N6_ade-DNA_methylase"/>
</dbReference>
<dbReference type="PRINTS" id="PR00507">
    <property type="entry name" value="N12N6MTFRASE"/>
</dbReference>
<evidence type="ECO:0000259" key="7">
    <source>
        <dbReference type="Pfam" id="PF07669"/>
    </source>
</evidence>
<dbReference type="OrthoDB" id="9761012at2"/>
<dbReference type="InterPro" id="IPR011639">
    <property type="entry name" value="MethylTrfase_TaqI-like_dom"/>
</dbReference>
<dbReference type="Pfam" id="PF07669">
    <property type="entry name" value="Eco57I"/>
    <property type="match status" value="1"/>
</dbReference>
<dbReference type="REBASE" id="47484">
    <property type="entry name" value="Cco2259ORF5239P"/>
</dbReference>
<feature type="domain" description="Type II methyltransferase M.TaqI-like" evidence="7">
    <location>
        <begin position="261"/>
        <end position="443"/>
    </location>
</feature>
<dbReference type="KEGG" id="ccx:COCOR_05239"/>
<proteinExistence type="predicted"/>
<dbReference type="eggNOG" id="COG1002">
    <property type="taxonomic scope" value="Bacteria"/>
</dbReference>
<dbReference type="GO" id="GO:0009007">
    <property type="term" value="F:site-specific DNA-methyltransferase (adenine-specific) activity"/>
    <property type="evidence" value="ECO:0007669"/>
    <property type="project" value="UniProtKB-EC"/>
</dbReference>
<evidence type="ECO:0000256" key="4">
    <source>
        <dbReference type="ARBA" id="ARBA00022691"/>
    </source>
</evidence>
<evidence type="ECO:0000313" key="10">
    <source>
        <dbReference type="Proteomes" id="UP000007587"/>
    </source>
</evidence>